<dbReference type="InterPro" id="IPR043429">
    <property type="entry name" value="ArtM/GltK/GlnP/TcyL/YhdX-like"/>
</dbReference>
<keyword evidence="6" id="KW-0029">Amino-acid transport</keyword>
<dbReference type="eggNOG" id="COG0765">
    <property type="taxonomic scope" value="Bacteria"/>
</dbReference>
<dbReference type="STRING" id="137591.AO080_03045"/>
<dbReference type="PANTHER" id="PTHR30614:SF20">
    <property type="entry name" value="GLUTAMINE TRANSPORT SYSTEM PERMEASE PROTEIN GLNP"/>
    <property type="match status" value="1"/>
</dbReference>
<dbReference type="InterPro" id="IPR000515">
    <property type="entry name" value="MetI-like"/>
</dbReference>
<dbReference type="SUPFAM" id="SSF53850">
    <property type="entry name" value="Periplasmic binding protein-like II"/>
    <property type="match status" value="1"/>
</dbReference>
<keyword evidence="7 9" id="KW-1133">Transmembrane helix</keyword>
<dbReference type="FunFam" id="1.10.3720.10:FF:000033">
    <property type="entry name" value="Polar amino acid ABC transporter permease"/>
    <property type="match status" value="1"/>
</dbReference>
<evidence type="ECO:0000256" key="4">
    <source>
        <dbReference type="ARBA" id="ARBA00022475"/>
    </source>
</evidence>
<dbReference type="RefSeq" id="WP_043710554.1">
    <property type="nucleotide sequence ID" value="NZ_CP012873.1"/>
</dbReference>
<dbReference type="PATRIC" id="fig|137591.25.peg.232"/>
<dbReference type="Gene3D" id="1.10.3720.10">
    <property type="entry name" value="MetI-like"/>
    <property type="match status" value="1"/>
</dbReference>
<protein>
    <submittedName>
        <fullName evidence="10">ArtQ_1 protein</fullName>
    </submittedName>
</protein>
<comment type="subcellular location">
    <subcellularLocation>
        <location evidence="1 9">Cell membrane</location>
        <topology evidence="1 9">Multi-pass membrane protein</topology>
    </subcellularLocation>
</comment>
<dbReference type="AlphaFoldDB" id="A0A0D1LVZ1"/>
<dbReference type="PROSITE" id="PS50928">
    <property type="entry name" value="ABC_TM1"/>
    <property type="match status" value="1"/>
</dbReference>
<evidence type="ECO:0000256" key="3">
    <source>
        <dbReference type="ARBA" id="ARBA00022448"/>
    </source>
</evidence>
<dbReference type="SUPFAM" id="SSF161098">
    <property type="entry name" value="MetI-like"/>
    <property type="match status" value="1"/>
</dbReference>
<dbReference type="EMBL" id="JWHU01000001">
    <property type="protein sequence ID" value="KIU22727.1"/>
    <property type="molecule type" value="Genomic_DNA"/>
</dbReference>
<sequence>MQKWVTKIMAAVMTMMMLVGMVAPASAAQTDPVLSKIEKSGKLVVGTSADYAPYEFHTTVNGKDKIVGFDISVANEIAKRLGVKLVIQEMSFDALLGAVKTGKVDMVVAGMTATPEREQEASFSEPYFVDKNVVMTLKKNANKLTNLNDLKKATLAAQLSSIQEDAAKQVDAKKVVSLKKVNDAVTQLTQGKVDGVVVPDTTADSYLGESTQFAVAKAALPGETNGSSVVMAKNATVLQSKVNNILEKHVIGAPLDKWRDEATALMNHKESFFEKYYPYFVKGTINTVGLAVIGVFFGIVLGILLALMKLSSVKPLKWFAVAYIEAVRGVPLLIQVFIVYFGTQVIGLNVSSFMAGAIAMFLNSAAYVAEIIRSGIQAVPDGQTEAARSLGFTKMQTMRYMVLPQAIKNILPALGNEFVTVIKEGSVVSVIGVGELTFQTSVVQGASFKPFIPLIISAAIYFILTFGISRLLGRFEKKMQQSDRKLI</sequence>
<keyword evidence="8 9" id="KW-0472">Membrane</keyword>
<evidence type="ECO:0000313" key="10">
    <source>
        <dbReference type="EMBL" id="KIU22727.1"/>
    </source>
</evidence>
<evidence type="ECO:0000256" key="2">
    <source>
        <dbReference type="ARBA" id="ARBA00010072"/>
    </source>
</evidence>
<dbReference type="InterPro" id="IPR001638">
    <property type="entry name" value="Solute-binding_3/MltF_N"/>
</dbReference>
<name>A0A0D1LVZ1_9LACO</name>
<organism evidence="10 11">
    <name type="scientific">Weissella cibaria</name>
    <dbReference type="NCBI Taxonomy" id="137591"/>
    <lineage>
        <taxon>Bacteria</taxon>
        <taxon>Bacillati</taxon>
        <taxon>Bacillota</taxon>
        <taxon>Bacilli</taxon>
        <taxon>Lactobacillales</taxon>
        <taxon>Lactobacillaceae</taxon>
        <taxon>Weissella</taxon>
    </lineage>
</organism>
<dbReference type="InterPro" id="IPR010065">
    <property type="entry name" value="AA_ABC_transptr_permease_3TM"/>
</dbReference>
<evidence type="ECO:0000256" key="9">
    <source>
        <dbReference type="RuleBase" id="RU363032"/>
    </source>
</evidence>
<evidence type="ECO:0000256" key="1">
    <source>
        <dbReference type="ARBA" id="ARBA00004651"/>
    </source>
</evidence>
<dbReference type="KEGG" id="wcb:AO080_03045"/>
<dbReference type="GO" id="GO:0022857">
    <property type="term" value="F:transmembrane transporter activity"/>
    <property type="evidence" value="ECO:0007669"/>
    <property type="project" value="InterPro"/>
</dbReference>
<dbReference type="GO" id="GO:0006865">
    <property type="term" value="P:amino acid transport"/>
    <property type="evidence" value="ECO:0007669"/>
    <property type="project" value="UniProtKB-KW"/>
</dbReference>
<dbReference type="Pfam" id="PF00528">
    <property type="entry name" value="BPD_transp_1"/>
    <property type="match status" value="1"/>
</dbReference>
<feature type="transmembrane region" description="Helical" evidence="9">
    <location>
        <begin position="320"/>
        <end position="341"/>
    </location>
</feature>
<evidence type="ECO:0000313" key="11">
    <source>
        <dbReference type="Proteomes" id="UP000032287"/>
    </source>
</evidence>
<reference evidence="10" key="1">
    <citation type="journal article" date="2015" name="Microbiology (Mosc.)">
        <title>Genomics of the Weissella cibaria species with an examination of its metabolic traits.</title>
        <authorList>
            <person name="Lynch K.M."/>
            <person name="Lucid A."/>
            <person name="Arendt E.K."/>
            <person name="Sleator R.D."/>
            <person name="Lucey B."/>
            <person name="Coffey A."/>
        </authorList>
    </citation>
    <scope>NUCLEOTIDE SEQUENCE [LARGE SCALE GENOMIC DNA]</scope>
    <source>
        <strain evidence="10">MG1</strain>
    </source>
</reference>
<dbReference type="Gene3D" id="3.40.190.10">
    <property type="entry name" value="Periplasmic binding protein-like II"/>
    <property type="match status" value="2"/>
</dbReference>
<evidence type="ECO:0000256" key="6">
    <source>
        <dbReference type="ARBA" id="ARBA00022970"/>
    </source>
</evidence>
<dbReference type="SMART" id="SM00062">
    <property type="entry name" value="PBPb"/>
    <property type="match status" value="1"/>
</dbReference>
<feature type="transmembrane region" description="Helical" evidence="9">
    <location>
        <begin position="451"/>
        <end position="472"/>
    </location>
</feature>
<keyword evidence="11" id="KW-1185">Reference proteome</keyword>
<dbReference type="NCBIfam" id="TIGR01726">
    <property type="entry name" value="HEQRo_perm_3TM"/>
    <property type="match status" value="1"/>
</dbReference>
<gene>
    <name evidence="10" type="primary">artQ_1</name>
    <name evidence="10" type="ORF">QX99_00236</name>
</gene>
<evidence type="ECO:0000256" key="5">
    <source>
        <dbReference type="ARBA" id="ARBA00022692"/>
    </source>
</evidence>
<dbReference type="Proteomes" id="UP000032287">
    <property type="component" value="Unassembled WGS sequence"/>
</dbReference>
<evidence type="ECO:0000256" key="7">
    <source>
        <dbReference type="ARBA" id="ARBA00022989"/>
    </source>
</evidence>
<proteinExistence type="inferred from homology"/>
<comment type="similarity">
    <text evidence="2">Belongs to the binding-protein-dependent transport system permease family. HisMQ subfamily.</text>
</comment>
<dbReference type="InterPro" id="IPR035906">
    <property type="entry name" value="MetI-like_sf"/>
</dbReference>
<accession>A0A0D1LVZ1</accession>
<dbReference type="Pfam" id="PF00497">
    <property type="entry name" value="SBP_bac_3"/>
    <property type="match status" value="1"/>
</dbReference>
<evidence type="ECO:0000256" key="8">
    <source>
        <dbReference type="ARBA" id="ARBA00023136"/>
    </source>
</evidence>
<keyword evidence="4" id="KW-1003">Cell membrane</keyword>
<dbReference type="CDD" id="cd06261">
    <property type="entry name" value="TM_PBP2"/>
    <property type="match status" value="1"/>
</dbReference>
<keyword evidence="5 9" id="KW-0812">Transmembrane</keyword>
<dbReference type="PANTHER" id="PTHR30614">
    <property type="entry name" value="MEMBRANE COMPONENT OF AMINO ACID ABC TRANSPORTER"/>
    <property type="match status" value="1"/>
</dbReference>
<comment type="caution">
    <text evidence="10">The sequence shown here is derived from an EMBL/GenBank/DDBJ whole genome shotgun (WGS) entry which is preliminary data.</text>
</comment>
<feature type="transmembrane region" description="Helical" evidence="9">
    <location>
        <begin position="288"/>
        <end position="308"/>
    </location>
</feature>
<keyword evidence="3 9" id="KW-0813">Transport</keyword>
<dbReference type="OrthoDB" id="9811552at2"/>
<dbReference type="eggNOG" id="COG0834">
    <property type="taxonomic scope" value="Bacteria"/>
</dbReference>
<dbReference type="GO" id="GO:0043190">
    <property type="term" value="C:ATP-binding cassette (ABC) transporter complex"/>
    <property type="evidence" value="ECO:0007669"/>
    <property type="project" value="InterPro"/>
</dbReference>